<gene>
    <name evidence="1" type="ORF">MKW98_008173</name>
</gene>
<evidence type="ECO:0000313" key="2">
    <source>
        <dbReference type="Proteomes" id="UP001202328"/>
    </source>
</evidence>
<name>A0AAD4X4F9_9MAGN</name>
<dbReference type="EMBL" id="JAJJMB010017645">
    <property type="protein sequence ID" value="KAI3836412.1"/>
    <property type="molecule type" value="Genomic_DNA"/>
</dbReference>
<keyword evidence="2" id="KW-1185">Reference proteome</keyword>
<comment type="caution">
    <text evidence="1">The sequence shown here is derived from an EMBL/GenBank/DDBJ whole genome shotgun (WGS) entry which is preliminary data.</text>
</comment>
<dbReference type="Proteomes" id="UP001202328">
    <property type="component" value="Unassembled WGS sequence"/>
</dbReference>
<dbReference type="AlphaFoldDB" id="A0AAD4X4F9"/>
<protein>
    <submittedName>
        <fullName evidence="1">Uncharacterized protein</fullName>
    </submittedName>
</protein>
<sequence length="157" mass="18435">VDFEWRGFVFGNFSVLIWNPLNGIQQGGLCMKIGVFFQSCWYRPLHAYNIFSGLQFKVAIEGSSRVAATYFCVDQDIDVTLQRVSNVSYFNSLPKAYTRILDEHKKPRQMIEHHTDFIDGEYTRSFVKDMDNYQKKLWPEIMLLRQSLKRGLHPTRS</sequence>
<evidence type="ECO:0000313" key="1">
    <source>
        <dbReference type="EMBL" id="KAI3836412.1"/>
    </source>
</evidence>
<proteinExistence type="predicted"/>
<feature type="non-terminal residue" evidence="1">
    <location>
        <position position="157"/>
    </location>
</feature>
<organism evidence="1 2">
    <name type="scientific">Papaver atlanticum</name>
    <dbReference type="NCBI Taxonomy" id="357466"/>
    <lineage>
        <taxon>Eukaryota</taxon>
        <taxon>Viridiplantae</taxon>
        <taxon>Streptophyta</taxon>
        <taxon>Embryophyta</taxon>
        <taxon>Tracheophyta</taxon>
        <taxon>Spermatophyta</taxon>
        <taxon>Magnoliopsida</taxon>
        <taxon>Ranunculales</taxon>
        <taxon>Papaveraceae</taxon>
        <taxon>Papaveroideae</taxon>
        <taxon>Papaver</taxon>
    </lineage>
</organism>
<reference evidence="1" key="1">
    <citation type="submission" date="2022-04" db="EMBL/GenBank/DDBJ databases">
        <title>A functionally conserved STORR gene fusion in Papaver species that diverged 16.8 million years ago.</title>
        <authorList>
            <person name="Catania T."/>
        </authorList>
    </citation>
    <scope>NUCLEOTIDE SEQUENCE</scope>
    <source>
        <strain evidence="1">S-188037</strain>
    </source>
</reference>
<accession>A0AAD4X4F9</accession>